<feature type="transmembrane region" description="Helical" evidence="9">
    <location>
        <begin position="299"/>
        <end position="321"/>
    </location>
</feature>
<dbReference type="Pfam" id="PF02537">
    <property type="entry name" value="CRCB"/>
    <property type="match status" value="2"/>
</dbReference>
<evidence type="ECO:0000256" key="1">
    <source>
        <dbReference type="ARBA" id="ARBA00002598"/>
    </source>
</evidence>
<dbReference type="EMBL" id="LXTC01000003">
    <property type="protein sequence ID" value="OBA20994.1"/>
    <property type="molecule type" value="Genomic_DNA"/>
</dbReference>
<comment type="catalytic activity">
    <reaction evidence="8">
        <text>fluoride(in) = fluoride(out)</text>
        <dbReference type="Rhea" id="RHEA:76159"/>
        <dbReference type="ChEBI" id="CHEBI:17051"/>
    </reaction>
    <physiologicalReaction direction="left-to-right" evidence="8">
        <dbReference type="Rhea" id="RHEA:76160"/>
    </physiologicalReaction>
</comment>
<keyword evidence="11" id="KW-1185">Reference proteome</keyword>
<evidence type="ECO:0000256" key="9">
    <source>
        <dbReference type="SAM" id="Phobius"/>
    </source>
</evidence>
<evidence type="ECO:0000256" key="6">
    <source>
        <dbReference type="ARBA" id="ARBA00023136"/>
    </source>
</evidence>
<evidence type="ECO:0000313" key="10">
    <source>
        <dbReference type="EMBL" id="OBA20994.1"/>
    </source>
</evidence>
<dbReference type="InterPro" id="IPR003691">
    <property type="entry name" value="FluC"/>
</dbReference>
<organism evidence="10 11">
    <name type="scientific">Metschnikowia bicuspidata var. bicuspidata NRRL YB-4993</name>
    <dbReference type="NCBI Taxonomy" id="869754"/>
    <lineage>
        <taxon>Eukaryota</taxon>
        <taxon>Fungi</taxon>
        <taxon>Dikarya</taxon>
        <taxon>Ascomycota</taxon>
        <taxon>Saccharomycotina</taxon>
        <taxon>Pichiomycetes</taxon>
        <taxon>Metschnikowiaceae</taxon>
        <taxon>Metschnikowia</taxon>
    </lineage>
</organism>
<accession>A0A1A0HA37</accession>
<evidence type="ECO:0000256" key="2">
    <source>
        <dbReference type="ARBA" id="ARBA00004651"/>
    </source>
</evidence>
<keyword evidence="6 9" id="KW-0472">Membrane</keyword>
<dbReference type="OrthoDB" id="409792at2759"/>
<name>A0A1A0HA37_9ASCO</name>
<dbReference type="GO" id="GO:1903425">
    <property type="term" value="F:fluoride transmembrane transporter activity"/>
    <property type="evidence" value="ECO:0007669"/>
    <property type="project" value="TreeGrafter"/>
</dbReference>
<evidence type="ECO:0000256" key="5">
    <source>
        <dbReference type="ARBA" id="ARBA00022989"/>
    </source>
</evidence>
<dbReference type="STRING" id="869754.A0A1A0HA37"/>
<feature type="transmembrane region" description="Helical" evidence="9">
    <location>
        <begin position="374"/>
        <end position="394"/>
    </location>
</feature>
<evidence type="ECO:0000313" key="11">
    <source>
        <dbReference type="Proteomes" id="UP000092555"/>
    </source>
</evidence>
<dbReference type="PANTHER" id="PTHR28259">
    <property type="entry name" value="FLUORIDE EXPORT PROTEIN 1-RELATED"/>
    <property type="match status" value="1"/>
</dbReference>
<keyword evidence="3" id="KW-1003">Cell membrane</keyword>
<evidence type="ECO:0000256" key="3">
    <source>
        <dbReference type="ARBA" id="ARBA00022475"/>
    </source>
</evidence>
<dbReference type="Proteomes" id="UP000092555">
    <property type="component" value="Unassembled WGS sequence"/>
</dbReference>
<evidence type="ECO:0000256" key="8">
    <source>
        <dbReference type="ARBA" id="ARBA00035585"/>
    </source>
</evidence>
<comment type="subcellular location">
    <subcellularLocation>
        <location evidence="2">Cell membrane</location>
        <topology evidence="2">Multi-pass membrane protein</topology>
    </subcellularLocation>
</comment>
<reference evidence="10 11" key="1">
    <citation type="submission" date="2016-05" db="EMBL/GenBank/DDBJ databases">
        <title>Comparative genomics of biotechnologically important yeasts.</title>
        <authorList>
            <consortium name="DOE Joint Genome Institute"/>
            <person name="Riley R."/>
            <person name="Haridas S."/>
            <person name="Wolfe K.H."/>
            <person name="Lopes M.R."/>
            <person name="Hittinger C.T."/>
            <person name="Goker M."/>
            <person name="Salamov A."/>
            <person name="Wisecaver J."/>
            <person name="Long T.M."/>
            <person name="Aerts A.L."/>
            <person name="Barry K."/>
            <person name="Choi C."/>
            <person name="Clum A."/>
            <person name="Coughlan A.Y."/>
            <person name="Deshpande S."/>
            <person name="Douglass A.P."/>
            <person name="Hanson S.J."/>
            <person name="Klenk H.-P."/>
            <person name="LaButti K."/>
            <person name="Lapidus A."/>
            <person name="Lindquist E."/>
            <person name="Lipzen A."/>
            <person name="Meier-kolthoff J.P."/>
            <person name="Ohm R.A."/>
            <person name="Otillar R.P."/>
            <person name="Pangilinan J."/>
            <person name="Peng Y."/>
            <person name="Rokas A."/>
            <person name="Rosa C.A."/>
            <person name="Scheuner C."/>
            <person name="Sibirny A.A."/>
            <person name="Slot J.C."/>
            <person name="Stielow J.B."/>
            <person name="Sun H."/>
            <person name="Kurtzman C.P."/>
            <person name="Blackwell M."/>
            <person name="Grigoriev I.V."/>
            <person name="Jeffries T.W."/>
        </authorList>
    </citation>
    <scope>NUCLEOTIDE SEQUENCE [LARGE SCALE GENOMIC DNA]</scope>
    <source>
        <strain evidence="10 11">NRRL YB-4993</strain>
    </source>
</reference>
<dbReference type="PANTHER" id="PTHR28259:SF1">
    <property type="entry name" value="FLUORIDE EXPORT PROTEIN 1-RELATED"/>
    <property type="match status" value="1"/>
</dbReference>
<feature type="transmembrane region" description="Helical" evidence="9">
    <location>
        <begin position="268"/>
        <end position="287"/>
    </location>
</feature>
<comment type="function">
    <text evidence="1">Fluoride channel required for the rapid expulsion of cytoplasmic fluoride.</text>
</comment>
<evidence type="ECO:0000256" key="4">
    <source>
        <dbReference type="ARBA" id="ARBA00022692"/>
    </source>
</evidence>
<dbReference type="GeneID" id="30031794"/>
<proteinExistence type="inferred from homology"/>
<dbReference type="GO" id="GO:0005886">
    <property type="term" value="C:plasma membrane"/>
    <property type="evidence" value="ECO:0007669"/>
    <property type="project" value="UniProtKB-SubCell"/>
</dbReference>
<feature type="transmembrane region" description="Helical" evidence="9">
    <location>
        <begin position="341"/>
        <end position="362"/>
    </location>
</feature>
<comment type="similarity">
    <text evidence="7">Belongs to the fluoride channel Fluc/FEX (TC 1.A.43) family.</text>
</comment>
<feature type="transmembrane region" description="Helical" evidence="9">
    <location>
        <begin position="153"/>
        <end position="175"/>
    </location>
</feature>
<feature type="transmembrane region" description="Helical" evidence="9">
    <location>
        <begin position="241"/>
        <end position="262"/>
    </location>
</feature>
<gene>
    <name evidence="10" type="ORF">METBIDRAFT_78096</name>
</gene>
<protein>
    <submittedName>
        <fullName evidence="10">CRCB-domain-containing protein</fullName>
    </submittedName>
</protein>
<sequence>MRIFPARSLPETVPDLYTAIWLCILSRHRQFHGHLRRASNQRQELDAESYGDALPEDINTYSASHEKHVPVSREPPHMAYTYLAIMLGSICGVLARKGLELLTTYDGSYLEGVVWANFVSCISMGMVAESEKIWARLLDGTAHLALYVSKAAVPLYVGIATGFCGSCSSFSSLILEAFGMAANLPPNSASYPTEGYGILGVIQVLVAQLTVSVGGFRVGSHITLGIEKSGCSFSPRAYRKAEILCAGLAVAMYTVVVVLVATKNDGQWRSWTFACLFAPWGAFLRFWLSRFLNLRVKNFPVGTFVANLGGTVLLAILTLLARGRSGRFSPVPIVSSVLNCHVLSGLGDGFCGCLTTVSTFIVELCALGKFHGYVYGMVSIWASFVAMLLVVGSYNWTVGLVSPVC</sequence>
<comment type="caution">
    <text evidence="10">The sequence shown here is derived from an EMBL/GenBank/DDBJ whole genome shotgun (WGS) entry which is preliminary data.</text>
</comment>
<keyword evidence="5 9" id="KW-1133">Transmembrane helix</keyword>
<dbReference type="RefSeq" id="XP_018711504.1">
    <property type="nucleotide sequence ID" value="XM_018858818.1"/>
</dbReference>
<keyword evidence="4 9" id="KW-0812">Transmembrane</keyword>
<feature type="transmembrane region" description="Helical" evidence="9">
    <location>
        <begin position="195"/>
        <end position="220"/>
    </location>
</feature>
<evidence type="ECO:0000256" key="7">
    <source>
        <dbReference type="ARBA" id="ARBA00035120"/>
    </source>
</evidence>
<dbReference type="AlphaFoldDB" id="A0A1A0HA37"/>